<proteinExistence type="predicted"/>
<reference evidence="3" key="1">
    <citation type="submission" date="2018-07" db="EMBL/GenBank/DDBJ databases">
        <title>Genome sequencing of Paracoccus sp. SC2-6.</title>
        <authorList>
            <person name="Heo J."/>
            <person name="Kim S.-J."/>
            <person name="Kwon S.-W."/>
        </authorList>
    </citation>
    <scope>NUCLEOTIDE SEQUENCE [LARGE SCALE GENOMIC DNA]</scope>
    <source>
        <strain evidence="3">SC2-6</strain>
    </source>
</reference>
<name>A0A344PKB0_9RHOB</name>
<dbReference type="OrthoDB" id="7872651at2"/>
<dbReference type="Pfam" id="PF20082">
    <property type="entry name" value="DUF6476"/>
    <property type="match status" value="1"/>
</dbReference>
<keyword evidence="1" id="KW-0472">Membrane</keyword>
<feature type="transmembrane region" description="Helical" evidence="1">
    <location>
        <begin position="20"/>
        <end position="45"/>
    </location>
</feature>
<evidence type="ECO:0000313" key="3">
    <source>
        <dbReference type="Proteomes" id="UP000252023"/>
    </source>
</evidence>
<organism evidence="2 3">
    <name type="scientific">Paracoccus suum</name>
    <dbReference type="NCBI Taxonomy" id="2259340"/>
    <lineage>
        <taxon>Bacteria</taxon>
        <taxon>Pseudomonadati</taxon>
        <taxon>Pseudomonadota</taxon>
        <taxon>Alphaproteobacteria</taxon>
        <taxon>Rhodobacterales</taxon>
        <taxon>Paracoccaceae</taxon>
        <taxon>Paracoccus</taxon>
    </lineage>
</organism>
<evidence type="ECO:0000256" key="1">
    <source>
        <dbReference type="SAM" id="Phobius"/>
    </source>
</evidence>
<keyword evidence="3" id="KW-1185">Reference proteome</keyword>
<keyword evidence="1" id="KW-0812">Transmembrane</keyword>
<accession>A0A344PKB0</accession>
<sequence>MGDDLADPPAPPEALPHLRYLKALVSGLAVVMGLGILAIVALLWLRLGATGPVLPPQLALPSGEVAEAVTQTATRVIVVTRAGRVLVYDPAGALQQEIKLTE</sequence>
<protein>
    <submittedName>
        <fullName evidence="2">Uncharacterized protein</fullName>
    </submittedName>
</protein>
<keyword evidence="1" id="KW-1133">Transmembrane helix</keyword>
<dbReference type="EMBL" id="CP030918">
    <property type="protein sequence ID" value="AXC49815.1"/>
    <property type="molecule type" value="Genomic_DNA"/>
</dbReference>
<dbReference type="KEGG" id="pars:DRW48_09050"/>
<evidence type="ECO:0000313" key="2">
    <source>
        <dbReference type="EMBL" id="AXC49815.1"/>
    </source>
</evidence>
<dbReference type="RefSeq" id="WP_114076133.1">
    <property type="nucleotide sequence ID" value="NZ_CP030918.1"/>
</dbReference>
<gene>
    <name evidence="2" type="ORF">DRW48_09050</name>
</gene>
<dbReference type="Proteomes" id="UP000252023">
    <property type="component" value="Chromosome"/>
</dbReference>
<dbReference type="InterPro" id="IPR045519">
    <property type="entry name" value="DUF6476"/>
</dbReference>
<dbReference type="AlphaFoldDB" id="A0A344PKB0"/>